<dbReference type="EMBL" id="GBRH01265246">
    <property type="protein sequence ID" value="JAD32649.1"/>
    <property type="molecule type" value="Transcribed_RNA"/>
</dbReference>
<reference evidence="1" key="1">
    <citation type="submission" date="2014-09" db="EMBL/GenBank/DDBJ databases">
        <authorList>
            <person name="Magalhaes I.L.F."/>
            <person name="Oliveira U."/>
            <person name="Santos F.R."/>
            <person name="Vidigal T.H.D.A."/>
            <person name="Brescovit A.D."/>
            <person name="Santos A.J."/>
        </authorList>
    </citation>
    <scope>NUCLEOTIDE SEQUENCE</scope>
    <source>
        <tissue evidence="1">Shoot tissue taken approximately 20 cm above the soil surface</tissue>
    </source>
</reference>
<organism evidence="1">
    <name type="scientific">Arundo donax</name>
    <name type="common">Giant reed</name>
    <name type="synonym">Donax arundinaceus</name>
    <dbReference type="NCBI Taxonomy" id="35708"/>
    <lineage>
        <taxon>Eukaryota</taxon>
        <taxon>Viridiplantae</taxon>
        <taxon>Streptophyta</taxon>
        <taxon>Embryophyta</taxon>
        <taxon>Tracheophyta</taxon>
        <taxon>Spermatophyta</taxon>
        <taxon>Magnoliopsida</taxon>
        <taxon>Liliopsida</taxon>
        <taxon>Poales</taxon>
        <taxon>Poaceae</taxon>
        <taxon>PACMAD clade</taxon>
        <taxon>Arundinoideae</taxon>
        <taxon>Arundineae</taxon>
        <taxon>Arundo</taxon>
    </lineage>
</organism>
<accession>A0A0A8YZT9</accession>
<name>A0A0A8YZT9_ARUDO</name>
<sequence>MGLEGAATLARFWEPATTKLIPVSHQIKLTHK</sequence>
<proteinExistence type="predicted"/>
<dbReference type="AlphaFoldDB" id="A0A0A8YZT9"/>
<evidence type="ECO:0000313" key="1">
    <source>
        <dbReference type="EMBL" id="JAD32649.1"/>
    </source>
</evidence>
<reference evidence="1" key="2">
    <citation type="journal article" date="2015" name="Data Brief">
        <title>Shoot transcriptome of the giant reed, Arundo donax.</title>
        <authorList>
            <person name="Barrero R.A."/>
            <person name="Guerrero F.D."/>
            <person name="Moolhuijzen P."/>
            <person name="Goolsby J.A."/>
            <person name="Tidwell J."/>
            <person name="Bellgard S.E."/>
            <person name="Bellgard M.I."/>
        </authorList>
    </citation>
    <scope>NUCLEOTIDE SEQUENCE</scope>
    <source>
        <tissue evidence="1">Shoot tissue taken approximately 20 cm above the soil surface</tissue>
    </source>
</reference>
<protein>
    <submittedName>
        <fullName evidence="1">Uncharacterized protein</fullName>
    </submittedName>
</protein>